<dbReference type="Pfam" id="PF16861">
    <property type="entry name" value="Carbam_trans_C"/>
    <property type="match status" value="1"/>
</dbReference>
<evidence type="ECO:0000313" key="4">
    <source>
        <dbReference type="EMBL" id="MFD0749641.1"/>
    </source>
</evidence>
<evidence type="ECO:0000259" key="3">
    <source>
        <dbReference type="Pfam" id="PF16861"/>
    </source>
</evidence>
<name>A0ABW2YYV3_9SPHI</name>
<dbReference type="EMBL" id="JBHTHU010000005">
    <property type="protein sequence ID" value="MFD0749641.1"/>
    <property type="molecule type" value="Genomic_DNA"/>
</dbReference>
<accession>A0ABW2YYV3</accession>
<proteinExistence type="inferred from homology"/>
<dbReference type="RefSeq" id="WP_377098188.1">
    <property type="nucleotide sequence ID" value="NZ_JBHTHU010000005.1"/>
</dbReference>
<organism evidence="4 5">
    <name type="scientific">Mucilaginibacter calamicampi</name>
    <dbReference type="NCBI Taxonomy" id="1302352"/>
    <lineage>
        <taxon>Bacteria</taxon>
        <taxon>Pseudomonadati</taxon>
        <taxon>Bacteroidota</taxon>
        <taxon>Sphingobacteriia</taxon>
        <taxon>Sphingobacteriales</taxon>
        <taxon>Sphingobacteriaceae</taxon>
        <taxon>Mucilaginibacter</taxon>
    </lineage>
</organism>
<dbReference type="Gene3D" id="3.90.870.20">
    <property type="entry name" value="Carbamoyltransferase, C-terminal domain"/>
    <property type="match status" value="1"/>
</dbReference>
<comment type="caution">
    <text evidence="4">The sequence shown here is derived from an EMBL/GenBank/DDBJ whole genome shotgun (WGS) entry which is preliminary data.</text>
</comment>
<dbReference type="InterPro" id="IPR051338">
    <property type="entry name" value="NodU/CmcH_Carbamoyltrnsfr"/>
</dbReference>
<dbReference type="Proteomes" id="UP001596958">
    <property type="component" value="Unassembled WGS sequence"/>
</dbReference>
<evidence type="ECO:0000259" key="2">
    <source>
        <dbReference type="Pfam" id="PF02543"/>
    </source>
</evidence>
<feature type="domain" description="Carbamoyltransferase" evidence="2">
    <location>
        <begin position="3"/>
        <end position="367"/>
    </location>
</feature>
<protein>
    <submittedName>
        <fullName evidence="4">Carbamoyltransferase C-terminal domain-containing protein</fullName>
    </submittedName>
</protein>
<evidence type="ECO:0000256" key="1">
    <source>
        <dbReference type="ARBA" id="ARBA00006129"/>
    </source>
</evidence>
<dbReference type="PANTHER" id="PTHR34847:SF1">
    <property type="entry name" value="NODULATION PROTEIN U"/>
    <property type="match status" value="1"/>
</dbReference>
<feature type="domain" description="Carbamoyltransferase C-terminal" evidence="3">
    <location>
        <begin position="418"/>
        <end position="587"/>
    </location>
</feature>
<sequence>MNIIGINVSHNASACLMIDGKIVIAAQEERFTKLKNYVGYPKQSIDYCLDYLKTNNLTVDKVLFSTVNNVAFWFAYPLQHFFKMKDYQLFYGEAFYGKKLLNENVDDYYQHLINESSKNKAPRYLPYEEFATIDEVVNDVEKFRKIQREYAAKQCNVAPEQVEFIDHHSCHAHYGYYASKRKSNNCAVITLDSDGDGMNQTVWTFNNGDNKKIRQSNQCDLARIYKITTLVLAMKPDEHEYKVMGLAPYAKSDYVDVVYKDVFEPLLKVEDGRVLHNNRPADMYSYLLEKLRPYRFDNIAGAAQKLVEEIAIKLFTQVHEITGATHFCISGGVSMNIKMNMILSQLDFVEGLYVPASGSDESLCMGACYFYENENSKPLDNTYLGYNLNDDVNEENIKKMFNQQDYNVQFNVNHATVAQILAEGNVVAVARGREEFGARALGNRSIIASPNNHEVVKTINEAIKNRDFWMPFALSIMADHVDSFLENDKGLDSPYMTIGFETRAENYERIKAGTHPYDRTCRPQILRKEANPEYYDLINEFYKLTGTPGVLNTSLNLHGDPICSGLSEVEYTFKNSGLNYLYINDAFLISKK</sequence>
<dbReference type="InterPro" id="IPR003696">
    <property type="entry name" value="Carbtransf_dom"/>
</dbReference>
<dbReference type="InterPro" id="IPR038152">
    <property type="entry name" value="Carbam_trans_C_sf"/>
</dbReference>
<gene>
    <name evidence="4" type="ORF">ACFQZS_05765</name>
</gene>
<evidence type="ECO:0000313" key="5">
    <source>
        <dbReference type="Proteomes" id="UP001596958"/>
    </source>
</evidence>
<comment type="similarity">
    <text evidence="1">Belongs to the NodU/CmcH family.</text>
</comment>
<reference evidence="5" key="1">
    <citation type="journal article" date="2019" name="Int. J. Syst. Evol. Microbiol.">
        <title>The Global Catalogue of Microorganisms (GCM) 10K type strain sequencing project: providing services to taxonomists for standard genome sequencing and annotation.</title>
        <authorList>
            <consortium name="The Broad Institute Genomics Platform"/>
            <consortium name="The Broad Institute Genome Sequencing Center for Infectious Disease"/>
            <person name="Wu L."/>
            <person name="Ma J."/>
        </authorList>
    </citation>
    <scope>NUCLEOTIDE SEQUENCE [LARGE SCALE GENOMIC DNA]</scope>
    <source>
        <strain evidence="5">CCUG 63418</strain>
    </source>
</reference>
<dbReference type="InterPro" id="IPR031730">
    <property type="entry name" value="Carbam_trans_C"/>
</dbReference>
<dbReference type="CDD" id="cd24100">
    <property type="entry name" value="ASKHA_NBD_MJ1051-like_N"/>
    <property type="match status" value="1"/>
</dbReference>
<dbReference type="PANTHER" id="PTHR34847">
    <property type="entry name" value="NODULATION PROTEIN U"/>
    <property type="match status" value="1"/>
</dbReference>
<dbReference type="Pfam" id="PF02543">
    <property type="entry name" value="Carbam_trans_N"/>
    <property type="match status" value="1"/>
</dbReference>
<keyword evidence="5" id="KW-1185">Reference proteome</keyword>
<dbReference type="Gene3D" id="3.30.420.40">
    <property type="match status" value="2"/>
</dbReference>